<evidence type="ECO:0000313" key="1">
    <source>
        <dbReference type="EMBL" id="SDW16214.1"/>
    </source>
</evidence>
<organism evidence="1 2">
    <name type="scientific">Saccharopolyspora shandongensis</name>
    <dbReference type="NCBI Taxonomy" id="418495"/>
    <lineage>
        <taxon>Bacteria</taxon>
        <taxon>Bacillati</taxon>
        <taxon>Actinomycetota</taxon>
        <taxon>Actinomycetes</taxon>
        <taxon>Pseudonocardiales</taxon>
        <taxon>Pseudonocardiaceae</taxon>
        <taxon>Saccharopolyspora</taxon>
    </lineage>
</organism>
<dbReference type="STRING" id="418495.SAMN05216215_1001332"/>
<dbReference type="InterPro" id="IPR006311">
    <property type="entry name" value="TAT_signal"/>
</dbReference>
<proteinExistence type="predicted"/>
<dbReference type="EMBL" id="FNOK01000001">
    <property type="protein sequence ID" value="SDW16214.1"/>
    <property type="molecule type" value="Genomic_DNA"/>
</dbReference>
<evidence type="ECO:0000313" key="2">
    <source>
        <dbReference type="Proteomes" id="UP000199529"/>
    </source>
</evidence>
<accession>A0A1H2RBJ6</accession>
<dbReference type="OrthoDB" id="3674675at2"/>
<gene>
    <name evidence="1" type="ORF">SAMN05216215_1001332</name>
</gene>
<keyword evidence="2" id="KW-1185">Reference proteome</keyword>
<protein>
    <submittedName>
        <fullName evidence="1">Uncharacterized protein</fullName>
    </submittedName>
</protein>
<dbReference type="RefSeq" id="WP_093260440.1">
    <property type="nucleotide sequence ID" value="NZ_FNOK01000001.1"/>
</dbReference>
<sequence length="519" mass="55475">MPDDPRLRRRLLVLGSVGAIALAAGILLNRSPEPPAGRSIDIHSTEALAKLLPQAGEGPFQSRTEADGSATDNGQLLVSDVAAPEGCPIDAIAEEIVWGGDAGTVAAQYSLPNPAQVLVGVARLDRREVQPVRDALRSGGHCTGQPARYGIVDDEDVDVWTKVSRPWFGEESALYRTASYRLDADQRPADLVPGPAWTFTLSGQWLVAMRVDDGSLETAASIHPQLFARWDSELGTAFLRPAESGGGCGSVDLDVEDLPAERLGDSATRALIGLHDVACQGRGDVALTAVSDPLFLDDRVVGRDFLSEIPDSPTLAALLETRAVHRNGAIIYRNGDSAAVFSTVHDGSWAWIAWSAYVRHCSATATEICGPDPNGPLGGADWQAVLADACSPVDQGDAVLIDHSLFHDVTGDGRKDALLTVACDLGNTIGIGEVRVYDGASDPRNPRLLQVLLRGDQGELGTGLRPDLLAVIDGELWIASLTWRDDDAWKRPSVRQVDRFRRLPNGAFQHAGRSVEPVR</sequence>
<dbReference type="AlphaFoldDB" id="A0A1H2RBJ6"/>
<dbReference type="Proteomes" id="UP000199529">
    <property type="component" value="Unassembled WGS sequence"/>
</dbReference>
<name>A0A1H2RBJ6_9PSEU</name>
<dbReference type="PROSITE" id="PS51318">
    <property type="entry name" value="TAT"/>
    <property type="match status" value="1"/>
</dbReference>
<reference evidence="2" key="1">
    <citation type="submission" date="2016-10" db="EMBL/GenBank/DDBJ databases">
        <authorList>
            <person name="Varghese N."/>
            <person name="Submissions S."/>
        </authorList>
    </citation>
    <scope>NUCLEOTIDE SEQUENCE [LARGE SCALE GENOMIC DNA]</scope>
    <source>
        <strain evidence="2">CGMCC 4.3530</strain>
    </source>
</reference>